<feature type="chain" id="PRO_5046320554" evidence="5">
    <location>
        <begin position="28"/>
        <end position="300"/>
    </location>
</feature>
<dbReference type="InterPro" id="IPR001119">
    <property type="entry name" value="SLH_dom"/>
</dbReference>
<dbReference type="PROSITE" id="PS51935">
    <property type="entry name" value="NLPC_P60"/>
    <property type="match status" value="1"/>
</dbReference>
<evidence type="ECO:0000256" key="1">
    <source>
        <dbReference type="ARBA" id="ARBA00007074"/>
    </source>
</evidence>
<evidence type="ECO:0000256" key="3">
    <source>
        <dbReference type="ARBA" id="ARBA00022801"/>
    </source>
</evidence>
<dbReference type="Pfam" id="PF00877">
    <property type="entry name" value="NLPC_P60"/>
    <property type="match status" value="1"/>
</dbReference>
<evidence type="ECO:0000313" key="9">
    <source>
        <dbReference type="Proteomes" id="UP001595733"/>
    </source>
</evidence>
<evidence type="ECO:0000313" key="8">
    <source>
        <dbReference type="EMBL" id="MFC4354191.1"/>
    </source>
</evidence>
<sequence>MKKLIQVTALSAALVGSLFTGTLTTDAASSAQLTAEASKYIGTPYRSGGTTAAGFDCSGYTQLVYKNLGISLPRDSRSQWAAGTTVSKANLQAGDLVFFNTSGSGISHVAIYIGGGRMIGATNSKGIAIDSINDPYYWGKRYIGAKRVANFGSAGTVTTAAASVQYSTRAEIAVAIADDLNLQSSGSAAGFSDVSASASYADAVFALQERGIIAGNAGQFKPSERVKRSEMAKMLDKAYDLGQVGASVSFSDVPSPSWMEPHIDRLAQNGITRGMGDGRFGVDGHVKTTELKLFMERAGN</sequence>
<keyword evidence="2" id="KW-0645">Protease</keyword>
<dbReference type="Gene3D" id="3.90.1720.10">
    <property type="entry name" value="endopeptidase domain like (from Nostoc punctiforme)"/>
    <property type="match status" value="1"/>
</dbReference>
<gene>
    <name evidence="8" type="ORF">ACFO0S_03780</name>
</gene>
<dbReference type="Pfam" id="PF00395">
    <property type="entry name" value="SLH"/>
    <property type="match status" value="2"/>
</dbReference>
<dbReference type="InterPro" id="IPR038765">
    <property type="entry name" value="Papain-like_cys_pep_sf"/>
</dbReference>
<evidence type="ECO:0000256" key="4">
    <source>
        <dbReference type="ARBA" id="ARBA00022807"/>
    </source>
</evidence>
<dbReference type="EMBL" id="JBHSEF010000009">
    <property type="protein sequence ID" value="MFC4354191.1"/>
    <property type="molecule type" value="Genomic_DNA"/>
</dbReference>
<name>A0ABV8UTX0_9BACL</name>
<feature type="signal peptide" evidence="5">
    <location>
        <begin position="1"/>
        <end position="27"/>
    </location>
</feature>
<evidence type="ECO:0000259" key="6">
    <source>
        <dbReference type="PROSITE" id="PS51272"/>
    </source>
</evidence>
<dbReference type="PROSITE" id="PS51272">
    <property type="entry name" value="SLH"/>
    <property type="match status" value="2"/>
</dbReference>
<keyword evidence="4" id="KW-0788">Thiol protease</keyword>
<reference evidence="9" key="1">
    <citation type="journal article" date="2019" name="Int. J. Syst. Evol. Microbiol.">
        <title>The Global Catalogue of Microorganisms (GCM) 10K type strain sequencing project: providing services to taxonomists for standard genome sequencing and annotation.</title>
        <authorList>
            <consortium name="The Broad Institute Genomics Platform"/>
            <consortium name="The Broad Institute Genome Sequencing Center for Infectious Disease"/>
            <person name="Wu L."/>
            <person name="Ma J."/>
        </authorList>
    </citation>
    <scope>NUCLEOTIDE SEQUENCE [LARGE SCALE GENOMIC DNA]</scope>
    <source>
        <strain evidence="9">CCUG 50353</strain>
    </source>
</reference>
<protein>
    <submittedName>
        <fullName evidence="8">NlpC/P60 family protein</fullName>
    </submittedName>
</protein>
<keyword evidence="9" id="KW-1185">Reference proteome</keyword>
<evidence type="ECO:0000256" key="5">
    <source>
        <dbReference type="SAM" id="SignalP"/>
    </source>
</evidence>
<dbReference type="SUPFAM" id="SSF54001">
    <property type="entry name" value="Cysteine proteinases"/>
    <property type="match status" value="1"/>
</dbReference>
<dbReference type="RefSeq" id="WP_378140335.1">
    <property type="nucleotide sequence ID" value="NZ_JBHSEF010000009.1"/>
</dbReference>
<dbReference type="PANTHER" id="PTHR47053:SF1">
    <property type="entry name" value="MUREIN DD-ENDOPEPTIDASE MEPH-RELATED"/>
    <property type="match status" value="1"/>
</dbReference>
<feature type="domain" description="SLH" evidence="6">
    <location>
        <begin position="187"/>
        <end position="249"/>
    </location>
</feature>
<feature type="domain" description="SLH" evidence="6">
    <location>
        <begin position="250"/>
        <end position="300"/>
    </location>
</feature>
<evidence type="ECO:0000256" key="2">
    <source>
        <dbReference type="ARBA" id="ARBA00022670"/>
    </source>
</evidence>
<comment type="similarity">
    <text evidence="1">Belongs to the peptidase C40 family.</text>
</comment>
<organism evidence="8 9">
    <name type="scientific">Chryseomicrobium palamuruense</name>
    <dbReference type="NCBI Taxonomy" id="682973"/>
    <lineage>
        <taxon>Bacteria</taxon>
        <taxon>Bacillati</taxon>
        <taxon>Bacillota</taxon>
        <taxon>Bacilli</taxon>
        <taxon>Bacillales</taxon>
        <taxon>Caryophanaceae</taxon>
        <taxon>Chryseomicrobium</taxon>
    </lineage>
</organism>
<keyword evidence="3" id="KW-0378">Hydrolase</keyword>
<feature type="domain" description="NlpC/P60" evidence="7">
    <location>
        <begin position="27"/>
        <end position="149"/>
    </location>
</feature>
<dbReference type="InterPro" id="IPR000064">
    <property type="entry name" value="NLP_P60_dom"/>
</dbReference>
<comment type="caution">
    <text evidence="8">The sequence shown here is derived from an EMBL/GenBank/DDBJ whole genome shotgun (WGS) entry which is preliminary data.</text>
</comment>
<evidence type="ECO:0000259" key="7">
    <source>
        <dbReference type="PROSITE" id="PS51935"/>
    </source>
</evidence>
<dbReference type="InterPro" id="IPR051202">
    <property type="entry name" value="Peptidase_C40"/>
</dbReference>
<accession>A0ABV8UTX0</accession>
<keyword evidence="5" id="KW-0732">Signal</keyword>
<dbReference type="Proteomes" id="UP001595733">
    <property type="component" value="Unassembled WGS sequence"/>
</dbReference>
<proteinExistence type="inferred from homology"/>
<dbReference type="PANTHER" id="PTHR47053">
    <property type="entry name" value="MUREIN DD-ENDOPEPTIDASE MEPH-RELATED"/>
    <property type="match status" value="1"/>
</dbReference>